<dbReference type="InterPro" id="IPR003593">
    <property type="entry name" value="AAA+_ATPase"/>
</dbReference>
<proteinExistence type="predicted"/>
<dbReference type="SUPFAM" id="SSF52540">
    <property type="entry name" value="P-loop containing nucleoside triphosphate hydrolases"/>
    <property type="match status" value="1"/>
</dbReference>
<organism evidence="8 9">
    <name type="scientific">Litoribrevibacter euphylliae</name>
    <dbReference type="NCBI Taxonomy" id="1834034"/>
    <lineage>
        <taxon>Bacteria</taxon>
        <taxon>Pseudomonadati</taxon>
        <taxon>Pseudomonadota</taxon>
        <taxon>Gammaproteobacteria</taxon>
        <taxon>Oceanospirillales</taxon>
        <taxon>Oceanospirillaceae</taxon>
        <taxon>Litoribrevibacter</taxon>
    </lineage>
</organism>
<keyword evidence="2" id="KW-0547">Nucleotide-binding</keyword>
<sequence length="221" mass="24405">MTEYLSVKNLLIERDDRLLFKNLDFTLTAGDVIQLVGRNGSGKTSLIRTLLGLMPDFDGELCWKGKPLFQEKDDFFNNLLYLGHKASIKSALTAKENLEWLVAPYYKVTDEKIEQALSEVGLRGYEDVECHSMSAGQNRRVALAQLYLLDLPVWILDEPFTAIDLAGVAQLEARIAEHAAQDGAVILTTHHVLEIDSVKRVNLDDFAPSSSASNAGGSHGS</sequence>
<keyword evidence="4" id="KW-0067">ATP-binding</keyword>
<dbReference type="Pfam" id="PF00005">
    <property type="entry name" value="ABC_tran"/>
    <property type="match status" value="1"/>
</dbReference>
<evidence type="ECO:0000256" key="5">
    <source>
        <dbReference type="ARBA" id="ARBA00022967"/>
    </source>
</evidence>
<feature type="domain" description="ABC transporter" evidence="7">
    <location>
        <begin position="5"/>
        <end position="220"/>
    </location>
</feature>
<evidence type="ECO:0000256" key="3">
    <source>
        <dbReference type="ARBA" id="ARBA00022748"/>
    </source>
</evidence>
<gene>
    <name evidence="8" type="primary">ccmA</name>
    <name evidence="8" type="ORF">ACFOEK_02300</name>
</gene>
<dbReference type="NCBIfam" id="TIGR01189">
    <property type="entry name" value="ccmA"/>
    <property type="match status" value="1"/>
</dbReference>
<dbReference type="SMART" id="SM00382">
    <property type="entry name" value="AAA"/>
    <property type="match status" value="1"/>
</dbReference>
<evidence type="ECO:0000313" key="9">
    <source>
        <dbReference type="Proteomes" id="UP001595476"/>
    </source>
</evidence>
<dbReference type="Proteomes" id="UP001595476">
    <property type="component" value="Unassembled WGS sequence"/>
</dbReference>
<keyword evidence="3" id="KW-0201">Cytochrome c-type biogenesis</keyword>
<accession>A0ABV7H7G4</accession>
<evidence type="ECO:0000313" key="8">
    <source>
        <dbReference type="EMBL" id="MFC3149853.1"/>
    </source>
</evidence>
<comment type="caution">
    <text evidence="8">The sequence shown here is derived from an EMBL/GenBank/DDBJ whole genome shotgun (WGS) entry which is preliminary data.</text>
</comment>
<keyword evidence="9" id="KW-1185">Reference proteome</keyword>
<evidence type="ECO:0000256" key="1">
    <source>
        <dbReference type="ARBA" id="ARBA00022448"/>
    </source>
</evidence>
<name>A0ABV7H7G4_9GAMM</name>
<dbReference type="PANTHER" id="PTHR43499">
    <property type="entry name" value="ABC TRANSPORTER I FAMILY MEMBER 1"/>
    <property type="match status" value="1"/>
</dbReference>
<evidence type="ECO:0000256" key="4">
    <source>
        <dbReference type="ARBA" id="ARBA00022840"/>
    </source>
</evidence>
<dbReference type="RefSeq" id="WP_386715577.1">
    <property type="nucleotide sequence ID" value="NZ_JBHRSZ010000002.1"/>
</dbReference>
<dbReference type="Gene3D" id="3.40.50.300">
    <property type="entry name" value="P-loop containing nucleotide triphosphate hydrolases"/>
    <property type="match status" value="1"/>
</dbReference>
<dbReference type="PROSITE" id="PS50893">
    <property type="entry name" value="ABC_TRANSPORTER_2"/>
    <property type="match status" value="1"/>
</dbReference>
<reference evidence="9" key="1">
    <citation type="journal article" date="2019" name="Int. J. Syst. Evol. Microbiol.">
        <title>The Global Catalogue of Microorganisms (GCM) 10K type strain sequencing project: providing services to taxonomists for standard genome sequencing and annotation.</title>
        <authorList>
            <consortium name="The Broad Institute Genomics Platform"/>
            <consortium name="The Broad Institute Genome Sequencing Center for Infectious Disease"/>
            <person name="Wu L."/>
            <person name="Ma J."/>
        </authorList>
    </citation>
    <scope>NUCLEOTIDE SEQUENCE [LARGE SCALE GENOMIC DNA]</scope>
    <source>
        <strain evidence="9">KCTC 52438</strain>
    </source>
</reference>
<keyword evidence="5" id="KW-1278">Translocase</keyword>
<keyword evidence="1" id="KW-0813">Transport</keyword>
<dbReference type="EMBL" id="JBHRSZ010000002">
    <property type="protein sequence ID" value="MFC3149853.1"/>
    <property type="molecule type" value="Genomic_DNA"/>
</dbReference>
<keyword evidence="6" id="KW-0472">Membrane</keyword>
<evidence type="ECO:0000256" key="2">
    <source>
        <dbReference type="ARBA" id="ARBA00022741"/>
    </source>
</evidence>
<dbReference type="InterPro" id="IPR005895">
    <property type="entry name" value="ABC_transptr_haem_export_CcmA"/>
</dbReference>
<dbReference type="InterPro" id="IPR027417">
    <property type="entry name" value="P-loop_NTPase"/>
</dbReference>
<dbReference type="PANTHER" id="PTHR43499:SF1">
    <property type="entry name" value="ABC TRANSPORTER I FAMILY MEMBER 1"/>
    <property type="match status" value="1"/>
</dbReference>
<protein>
    <submittedName>
        <fullName evidence="8">Cytochrome c biogenesis heme-transporting ATPase CcmA</fullName>
    </submittedName>
</protein>
<evidence type="ECO:0000256" key="6">
    <source>
        <dbReference type="ARBA" id="ARBA00023136"/>
    </source>
</evidence>
<dbReference type="NCBIfam" id="NF010061">
    <property type="entry name" value="PRK13538.1"/>
    <property type="match status" value="1"/>
</dbReference>
<evidence type="ECO:0000259" key="7">
    <source>
        <dbReference type="PROSITE" id="PS50893"/>
    </source>
</evidence>
<dbReference type="InterPro" id="IPR003439">
    <property type="entry name" value="ABC_transporter-like_ATP-bd"/>
</dbReference>